<proteinExistence type="predicted"/>
<dbReference type="Proteomes" id="UP001320706">
    <property type="component" value="Unassembled WGS sequence"/>
</dbReference>
<sequence>MRNIATLERSLERLLISHATTSTRPICRSCRVAASQTQQSRKFSNSPQLKKRGLKIRREPDTAGEDLSKNPDYVPATTWDGLEQIGGRKWVEEQLDDGTPYQGWGQPSPVNTDDDRLYSLLHDTIIEVLALRSAGRPVSDLNNARRLSSDASISHVLSRNVEFKYPQGWEAGYEDARSVYGESLSPAETHAEYGRRREVTLEDVQVAFRDQTVRELVLQNILPAEETEEALDAASKVKSDFEALDSAAEQAAEAEAEQDGLRVADDRWLGISIRDPAVRFEITKRLTSLTGLIPSDFNVTHSPRLSTLLHNICKPRDAPQPKLAERLSVSAAIAALPNVTVKDRRITPIDVEKDKGRWKLIEQALTERGLPVTGQTTWVKPNVERGGKSLMTRRKARPEGKRPSWTR</sequence>
<dbReference type="EMBL" id="JAMKPW020000043">
    <property type="protein sequence ID" value="KAK8194220.1"/>
    <property type="molecule type" value="Genomic_DNA"/>
</dbReference>
<reference evidence="1" key="1">
    <citation type="submission" date="2024-02" db="EMBL/GenBank/DDBJ databases">
        <title>Metagenome Assembled Genome of Zalaria obscura JY119.</title>
        <authorList>
            <person name="Vighnesh L."/>
            <person name="Jagadeeshwari U."/>
            <person name="Venkata Ramana C."/>
            <person name="Sasikala C."/>
        </authorList>
    </citation>
    <scope>NUCLEOTIDE SEQUENCE</scope>
    <source>
        <strain evidence="1">JY119</strain>
    </source>
</reference>
<organism evidence="1 2">
    <name type="scientific">Zalaria obscura</name>
    <dbReference type="NCBI Taxonomy" id="2024903"/>
    <lineage>
        <taxon>Eukaryota</taxon>
        <taxon>Fungi</taxon>
        <taxon>Dikarya</taxon>
        <taxon>Ascomycota</taxon>
        <taxon>Pezizomycotina</taxon>
        <taxon>Dothideomycetes</taxon>
        <taxon>Dothideomycetidae</taxon>
        <taxon>Dothideales</taxon>
        <taxon>Zalariaceae</taxon>
        <taxon>Zalaria</taxon>
    </lineage>
</organism>
<keyword evidence="2" id="KW-1185">Reference proteome</keyword>
<name>A0ACC3S618_9PEZI</name>
<gene>
    <name evidence="1" type="ORF">M8818_007408</name>
</gene>
<evidence type="ECO:0000313" key="2">
    <source>
        <dbReference type="Proteomes" id="UP001320706"/>
    </source>
</evidence>
<accession>A0ACC3S618</accession>
<comment type="caution">
    <text evidence="1">The sequence shown here is derived from an EMBL/GenBank/DDBJ whole genome shotgun (WGS) entry which is preliminary data.</text>
</comment>
<evidence type="ECO:0000313" key="1">
    <source>
        <dbReference type="EMBL" id="KAK8194220.1"/>
    </source>
</evidence>
<protein>
    <submittedName>
        <fullName evidence="1">Uncharacterized protein</fullName>
    </submittedName>
</protein>